<dbReference type="InterPro" id="IPR050156">
    <property type="entry name" value="TC-AMP_synthase_SUA5"/>
</dbReference>
<organism evidence="16 17">
    <name type="scientific">Shimia litoralis</name>
    <dbReference type="NCBI Taxonomy" id="420403"/>
    <lineage>
        <taxon>Bacteria</taxon>
        <taxon>Pseudomonadati</taxon>
        <taxon>Pseudomonadota</taxon>
        <taxon>Alphaproteobacteria</taxon>
        <taxon>Rhodobacterales</taxon>
        <taxon>Roseobacteraceae</taxon>
    </lineage>
</organism>
<comment type="caution">
    <text evidence="16">The sequence shown here is derived from an EMBL/GenBank/DDBJ whole genome shotgun (WGS) entry which is preliminary data.</text>
</comment>
<keyword evidence="10 13" id="KW-0067">ATP-binding</keyword>
<feature type="binding site" evidence="14">
    <location>
        <position position="153"/>
    </location>
    <ligand>
        <name>ATP</name>
        <dbReference type="ChEBI" id="CHEBI:30616"/>
    </ligand>
</feature>
<dbReference type="GO" id="GO:0061710">
    <property type="term" value="F:L-threonylcarbamoyladenylate synthase"/>
    <property type="evidence" value="ECO:0007669"/>
    <property type="project" value="UniProtKB-EC"/>
</dbReference>
<dbReference type="AlphaFoldDB" id="A0A4U7N8P2"/>
<dbReference type="FunFam" id="3.90.870.10:FF:000009">
    <property type="entry name" value="Threonylcarbamoyl-AMP synthase, putative"/>
    <property type="match status" value="1"/>
</dbReference>
<dbReference type="InterPro" id="IPR010923">
    <property type="entry name" value="T(6)A37_SUA5"/>
</dbReference>
<dbReference type="GO" id="GO:0005524">
    <property type="term" value="F:ATP binding"/>
    <property type="evidence" value="ECO:0007669"/>
    <property type="project" value="UniProtKB-UniRule"/>
</dbReference>
<dbReference type="NCBIfam" id="TIGR00057">
    <property type="entry name" value="L-threonylcarbamoyladenylate synthase"/>
    <property type="match status" value="1"/>
</dbReference>
<feature type="binding site" evidence="14">
    <location>
        <position position="204"/>
    </location>
    <ligand>
        <name>ATP</name>
        <dbReference type="ChEBI" id="CHEBI:30616"/>
    </ligand>
</feature>
<dbReference type="GO" id="GO:0006450">
    <property type="term" value="P:regulation of translational fidelity"/>
    <property type="evidence" value="ECO:0007669"/>
    <property type="project" value="TreeGrafter"/>
</dbReference>
<dbReference type="Proteomes" id="UP000306575">
    <property type="component" value="Unassembled WGS sequence"/>
</dbReference>
<evidence type="ECO:0000256" key="11">
    <source>
        <dbReference type="ARBA" id="ARBA00029774"/>
    </source>
</evidence>
<dbReference type="EC" id="2.7.7.87" evidence="3 13"/>
<keyword evidence="6 13" id="KW-0808">Transferase</keyword>
<comment type="similarity">
    <text evidence="2 13">Belongs to the SUA5 family.</text>
</comment>
<evidence type="ECO:0000256" key="10">
    <source>
        <dbReference type="ARBA" id="ARBA00022840"/>
    </source>
</evidence>
<dbReference type="GO" id="GO:0005737">
    <property type="term" value="C:cytoplasm"/>
    <property type="evidence" value="ECO:0007669"/>
    <property type="project" value="UniProtKB-SubCell"/>
</dbReference>
<evidence type="ECO:0000313" key="16">
    <source>
        <dbReference type="EMBL" id="TKZ22330.1"/>
    </source>
</evidence>
<evidence type="ECO:0000256" key="9">
    <source>
        <dbReference type="ARBA" id="ARBA00022741"/>
    </source>
</evidence>
<gene>
    <name evidence="16" type="ORF">FAP39_00195</name>
</gene>
<feature type="binding site" evidence="14">
    <location>
        <position position="161"/>
    </location>
    <ligand>
        <name>ATP</name>
        <dbReference type="ChEBI" id="CHEBI:30616"/>
    </ligand>
</feature>
<dbReference type="PANTHER" id="PTHR17490:SF16">
    <property type="entry name" value="THREONYLCARBAMOYL-AMP SYNTHASE"/>
    <property type="match status" value="1"/>
</dbReference>
<dbReference type="OrthoDB" id="9814580at2"/>
<comment type="subcellular location">
    <subcellularLocation>
        <location evidence="1 13">Cytoplasm</location>
    </subcellularLocation>
</comment>
<feature type="binding site" evidence="14">
    <location>
        <position position="191"/>
    </location>
    <ligand>
        <name>L-threonine</name>
        <dbReference type="ChEBI" id="CHEBI:57926"/>
    </ligand>
</feature>
<dbReference type="InterPro" id="IPR017945">
    <property type="entry name" value="DHBP_synth_RibB-like_a/b_dom"/>
</dbReference>
<dbReference type="InterPro" id="IPR005145">
    <property type="entry name" value="Sua5_C"/>
</dbReference>
<feature type="binding site" evidence="14">
    <location>
        <position position="44"/>
    </location>
    <ligand>
        <name>L-threonine</name>
        <dbReference type="ChEBI" id="CHEBI:57926"/>
    </ligand>
</feature>
<evidence type="ECO:0000256" key="1">
    <source>
        <dbReference type="ARBA" id="ARBA00004496"/>
    </source>
</evidence>
<proteinExistence type="inferred from homology"/>
<feature type="binding site" evidence="14">
    <location>
        <position position="71"/>
    </location>
    <ligand>
        <name>ATP</name>
        <dbReference type="ChEBI" id="CHEBI:30616"/>
    </ligand>
</feature>
<evidence type="ECO:0000256" key="5">
    <source>
        <dbReference type="ARBA" id="ARBA00022490"/>
    </source>
</evidence>
<dbReference type="RefSeq" id="WP_138014348.1">
    <property type="nucleotide sequence ID" value="NZ_SULI01000001.1"/>
</dbReference>
<evidence type="ECO:0000256" key="6">
    <source>
        <dbReference type="ARBA" id="ARBA00022679"/>
    </source>
</evidence>
<dbReference type="PIRSF" id="PIRSF004930">
    <property type="entry name" value="Tln_factor_SUA5"/>
    <property type="match status" value="1"/>
</dbReference>
<keyword evidence="17" id="KW-1185">Reference proteome</keyword>
<evidence type="ECO:0000259" key="15">
    <source>
        <dbReference type="PROSITE" id="PS51163"/>
    </source>
</evidence>
<dbReference type="PROSITE" id="PS51163">
    <property type="entry name" value="YRDC"/>
    <property type="match status" value="1"/>
</dbReference>
<dbReference type="GO" id="GO:0003725">
    <property type="term" value="F:double-stranded RNA binding"/>
    <property type="evidence" value="ECO:0007669"/>
    <property type="project" value="UniProtKB-UniRule"/>
</dbReference>
<dbReference type="PANTHER" id="PTHR17490">
    <property type="entry name" value="SUA5"/>
    <property type="match status" value="1"/>
</dbReference>
<dbReference type="Gene3D" id="3.40.50.11030">
    <property type="entry name" value="Threonylcarbamoyl-AMP synthase, C-terminal domain"/>
    <property type="match status" value="1"/>
</dbReference>
<keyword evidence="9 13" id="KW-0547">Nucleotide-binding</keyword>
<dbReference type="EMBL" id="SULI01000001">
    <property type="protein sequence ID" value="TKZ22330.1"/>
    <property type="molecule type" value="Genomic_DNA"/>
</dbReference>
<accession>A0A4U7N8P2</accession>
<evidence type="ECO:0000256" key="3">
    <source>
        <dbReference type="ARBA" id="ARBA00012584"/>
    </source>
</evidence>
<dbReference type="Pfam" id="PF01300">
    <property type="entry name" value="Sua5_yciO_yrdC"/>
    <property type="match status" value="1"/>
</dbReference>
<feature type="domain" description="YrdC-like" evidence="15">
    <location>
        <begin position="22"/>
        <end position="208"/>
    </location>
</feature>
<dbReference type="GO" id="GO:0000049">
    <property type="term" value="F:tRNA binding"/>
    <property type="evidence" value="ECO:0007669"/>
    <property type="project" value="TreeGrafter"/>
</dbReference>
<evidence type="ECO:0000256" key="14">
    <source>
        <dbReference type="PIRSR" id="PIRSR004930-1"/>
    </source>
</evidence>
<keyword evidence="8 13" id="KW-0548">Nucleotidyltransferase</keyword>
<dbReference type="InterPro" id="IPR038385">
    <property type="entry name" value="Sua5/YwlC_C"/>
</dbReference>
<evidence type="ECO:0000256" key="13">
    <source>
        <dbReference type="PIRNR" id="PIRNR004930"/>
    </source>
</evidence>
<dbReference type="InterPro" id="IPR006070">
    <property type="entry name" value="Sua5-like_dom"/>
</dbReference>
<keyword evidence="7 13" id="KW-0819">tRNA processing</keyword>
<comment type="function">
    <text evidence="13">Required for the formation of a threonylcarbamoyl group on adenosine at position 37 (t(6)A37) in tRNAs that read codons beginning with adenine.</text>
</comment>
<feature type="binding site" evidence="14">
    <location>
        <position position="240"/>
    </location>
    <ligand>
        <name>ATP</name>
        <dbReference type="ChEBI" id="CHEBI:30616"/>
    </ligand>
</feature>
<dbReference type="Gene3D" id="3.90.870.10">
    <property type="entry name" value="DHBP synthase"/>
    <property type="match status" value="1"/>
</dbReference>
<feature type="binding site" evidence="14">
    <location>
        <position position="76"/>
    </location>
    <ligand>
        <name>L-threonine</name>
        <dbReference type="ChEBI" id="CHEBI:57926"/>
    </ligand>
</feature>
<reference evidence="16 17" key="1">
    <citation type="submission" date="2019-04" db="EMBL/GenBank/DDBJ databases">
        <title>Genome sequence of Pelagicola litoralis CL-ES2.</title>
        <authorList>
            <person name="Cao J."/>
        </authorList>
    </citation>
    <scope>NUCLEOTIDE SEQUENCE [LARGE SCALE GENOMIC DNA]</scope>
    <source>
        <strain evidence="16 17">CL-ES2</strain>
    </source>
</reference>
<sequence length="325" mass="34106">MQRRTQRHQKITVETARLKSDQTGYDRASTILADGGLVAFPTETVYGLGADARNDVAVARIFEAKGRPRFNPLIVHVASIAQAKTYVDWSEEADRLAAAFWPGPLTLVLPIKPNSGLSPLVTADLPSLAIRMPAHPVARALLSTFGGPVAAPSANPSGKISPTTAAHVAQGLDGRIEAIVDGGSCDVGVESTIVGLLGEPMLLRPGGLPNEIIEAALGGAVPHHQDADPLIAPGQMTSHYAPSAQIRLNATDLHSGEILLGFGNVDATLNLSAAGDLVEAASNLFQMLHLMDKMDTKSIAISPIPDHGLGRAINDRLRRAAAPRP</sequence>
<evidence type="ECO:0000256" key="8">
    <source>
        <dbReference type="ARBA" id="ARBA00022695"/>
    </source>
</evidence>
<evidence type="ECO:0000313" key="17">
    <source>
        <dbReference type="Proteomes" id="UP000306575"/>
    </source>
</evidence>
<comment type="catalytic activity">
    <reaction evidence="12 13">
        <text>L-threonine + hydrogencarbonate + ATP = L-threonylcarbamoyladenylate + diphosphate + H2O</text>
        <dbReference type="Rhea" id="RHEA:36407"/>
        <dbReference type="ChEBI" id="CHEBI:15377"/>
        <dbReference type="ChEBI" id="CHEBI:17544"/>
        <dbReference type="ChEBI" id="CHEBI:30616"/>
        <dbReference type="ChEBI" id="CHEBI:33019"/>
        <dbReference type="ChEBI" id="CHEBI:57926"/>
        <dbReference type="ChEBI" id="CHEBI:73682"/>
        <dbReference type="EC" id="2.7.7.87"/>
    </reaction>
</comment>
<keyword evidence="5 13" id="KW-0963">Cytoplasm</keyword>
<dbReference type="GO" id="GO:0008033">
    <property type="term" value="P:tRNA processing"/>
    <property type="evidence" value="ECO:0007669"/>
    <property type="project" value="UniProtKB-KW"/>
</dbReference>
<feature type="binding site" evidence="14">
    <location>
        <position position="67"/>
    </location>
    <ligand>
        <name>ATP</name>
        <dbReference type="ChEBI" id="CHEBI:30616"/>
    </ligand>
</feature>
<feature type="binding site" evidence="14">
    <location>
        <position position="131"/>
    </location>
    <ligand>
        <name>L-threonine</name>
        <dbReference type="ChEBI" id="CHEBI:57926"/>
    </ligand>
</feature>
<protein>
    <recommendedName>
        <fullName evidence="4 13">Threonylcarbamoyl-AMP synthase</fullName>
        <shortName evidence="13">TC-AMP synthase</shortName>
        <ecNumber evidence="3 13">2.7.7.87</ecNumber>
    </recommendedName>
    <alternativeName>
        <fullName evidence="11 13">L-threonylcarbamoyladenylate synthase</fullName>
    </alternativeName>
</protein>
<evidence type="ECO:0000256" key="7">
    <source>
        <dbReference type="ARBA" id="ARBA00022694"/>
    </source>
</evidence>
<evidence type="ECO:0000256" key="4">
    <source>
        <dbReference type="ARBA" id="ARBA00015492"/>
    </source>
</evidence>
<name>A0A4U7N8P2_9RHOB</name>
<dbReference type="SUPFAM" id="SSF55821">
    <property type="entry name" value="YrdC/RibB"/>
    <property type="match status" value="1"/>
</dbReference>
<evidence type="ECO:0000256" key="2">
    <source>
        <dbReference type="ARBA" id="ARBA00007663"/>
    </source>
</evidence>
<dbReference type="Pfam" id="PF03481">
    <property type="entry name" value="Sua5_C"/>
    <property type="match status" value="1"/>
</dbReference>
<evidence type="ECO:0000256" key="12">
    <source>
        <dbReference type="ARBA" id="ARBA00048366"/>
    </source>
</evidence>
<feature type="binding site" evidence="14">
    <location>
        <position position="151"/>
    </location>
    <ligand>
        <name>L-threonine</name>
        <dbReference type="ChEBI" id="CHEBI:57926"/>
    </ligand>
</feature>